<protein>
    <recommendedName>
        <fullName evidence="1">IPT/TIG domain-containing protein</fullName>
    </recommendedName>
</protein>
<proteinExistence type="predicted"/>
<dbReference type="Proteomes" id="UP000676336">
    <property type="component" value="Unassembled WGS sequence"/>
</dbReference>
<comment type="caution">
    <text evidence="2">The sequence shown here is derived from an EMBL/GenBank/DDBJ whole genome shotgun (WGS) entry which is preliminary data.</text>
</comment>
<dbReference type="Gene3D" id="2.60.40.10">
    <property type="entry name" value="Immunoglobulins"/>
    <property type="match status" value="1"/>
</dbReference>
<reference evidence="2" key="1">
    <citation type="submission" date="2021-02" db="EMBL/GenBank/DDBJ databases">
        <authorList>
            <person name="Nowell W R."/>
        </authorList>
    </citation>
    <scope>NUCLEOTIDE SEQUENCE</scope>
</reference>
<dbReference type="InterPro" id="IPR014756">
    <property type="entry name" value="Ig_E-set"/>
</dbReference>
<feature type="non-terminal residue" evidence="2">
    <location>
        <position position="1"/>
    </location>
</feature>
<feature type="domain" description="IPT/TIG" evidence="1">
    <location>
        <begin position="24"/>
        <end position="59"/>
    </location>
</feature>
<dbReference type="AlphaFoldDB" id="A0A8S3CZF5"/>
<organism evidence="2 3">
    <name type="scientific">Rotaria magnacalcarata</name>
    <dbReference type="NCBI Taxonomy" id="392030"/>
    <lineage>
        <taxon>Eukaryota</taxon>
        <taxon>Metazoa</taxon>
        <taxon>Spiralia</taxon>
        <taxon>Gnathifera</taxon>
        <taxon>Rotifera</taxon>
        <taxon>Eurotatoria</taxon>
        <taxon>Bdelloidea</taxon>
        <taxon>Philodinida</taxon>
        <taxon>Philodinidae</taxon>
        <taxon>Rotaria</taxon>
    </lineage>
</organism>
<dbReference type="SUPFAM" id="SSF81296">
    <property type="entry name" value="E set domains"/>
    <property type="match status" value="1"/>
</dbReference>
<dbReference type="InterPro" id="IPR013783">
    <property type="entry name" value="Ig-like_fold"/>
</dbReference>
<evidence type="ECO:0000313" key="2">
    <source>
        <dbReference type="EMBL" id="CAF4969288.1"/>
    </source>
</evidence>
<dbReference type="Pfam" id="PF01833">
    <property type="entry name" value="TIG"/>
    <property type="match status" value="1"/>
</dbReference>
<dbReference type="InterPro" id="IPR002909">
    <property type="entry name" value="IPT_dom"/>
</dbReference>
<dbReference type="CDD" id="cd00102">
    <property type="entry name" value="IPT"/>
    <property type="match status" value="1"/>
</dbReference>
<evidence type="ECO:0000259" key="1">
    <source>
        <dbReference type="Pfam" id="PF01833"/>
    </source>
</evidence>
<name>A0A8S3CZF5_9BILA</name>
<feature type="non-terminal residue" evidence="2">
    <location>
        <position position="62"/>
    </location>
</feature>
<accession>A0A8S3CZF5</accession>
<sequence>FNVIRDRQGTLSNDGLIQFQFQAKITNVSPLKGSTAGGTQITITGDGFIPSDTRVIVGSIEY</sequence>
<dbReference type="EMBL" id="CAJOBI010193580">
    <property type="protein sequence ID" value="CAF4969288.1"/>
    <property type="molecule type" value="Genomic_DNA"/>
</dbReference>
<evidence type="ECO:0000313" key="3">
    <source>
        <dbReference type="Proteomes" id="UP000676336"/>
    </source>
</evidence>
<gene>
    <name evidence="2" type="ORF">SMN809_LOCUS55076</name>
</gene>